<protein>
    <submittedName>
        <fullName evidence="7">Phospholipase, patatin family</fullName>
    </submittedName>
</protein>
<dbReference type="GO" id="GO:0005739">
    <property type="term" value="C:mitochondrion"/>
    <property type="evidence" value="ECO:0007669"/>
    <property type="project" value="TreeGrafter"/>
</dbReference>
<keyword evidence="3" id="KW-0040">ANK repeat</keyword>
<dbReference type="Proteomes" id="UP000054495">
    <property type="component" value="Unassembled WGS sequence"/>
</dbReference>
<feature type="short sequence motif" description="DGA/G" evidence="5">
    <location>
        <begin position="152"/>
        <end position="154"/>
    </location>
</feature>
<keyword evidence="2 5" id="KW-0378">Hydrolase</keyword>
<dbReference type="InterPro" id="IPR047148">
    <property type="entry name" value="PLPL9"/>
</dbReference>
<organism evidence="7 8">
    <name type="scientific">Ancylostoma ceylanicum</name>
    <dbReference type="NCBI Taxonomy" id="53326"/>
    <lineage>
        <taxon>Eukaryota</taxon>
        <taxon>Metazoa</taxon>
        <taxon>Ecdysozoa</taxon>
        <taxon>Nematoda</taxon>
        <taxon>Chromadorea</taxon>
        <taxon>Rhabditida</taxon>
        <taxon>Rhabditina</taxon>
        <taxon>Rhabditomorpha</taxon>
        <taxon>Strongyloidea</taxon>
        <taxon>Ancylostomatidae</taxon>
        <taxon>Ancylostomatinae</taxon>
        <taxon>Ancylostoma</taxon>
    </lineage>
</organism>
<evidence type="ECO:0000256" key="5">
    <source>
        <dbReference type="PROSITE-ProRule" id="PRU01161"/>
    </source>
</evidence>
<dbReference type="GO" id="GO:0016042">
    <property type="term" value="P:lipid catabolic process"/>
    <property type="evidence" value="ECO:0007669"/>
    <property type="project" value="UniProtKB-UniRule"/>
</dbReference>
<dbReference type="InterPro" id="IPR002641">
    <property type="entry name" value="PNPLA_dom"/>
</dbReference>
<gene>
    <name evidence="7" type="ORF">ANCCEY_09259</name>
</gene>
<keyword evidence="5" id="KW-0442">Lipid degradation</keyword>
<keyword evidence="8" id="KW-1185">Reference proteome</keyword>
<feature type="active site" description="Proton acceptor" evidence="5">
    <location>
        <position position="152"/>
    </location>
</feature>
<keyword evidence="4 5" id="KW-0443">Lipid metabolism</keyword>
<evidence type="ECO:0000256" key="1">
    <source>
        <dbReference type="ARBA" id="ARBA00022737"/>
    </source>
</evidence>
<dbReference type="Gene3D" id="3.40.1090.10">
    <property type="entry name" value="Cytosolic phospholipase A2 catalytic domain"/>
    <property type="match status" value="1"/>
</dbReference>
<evidence type="ECO:0000313" key="7">
    <source>
        <dbReference type="EMBL" id="EPB71643.1"/>
    </source>
</evidence>
<dbReference type="PANTHER" id="PTHR24139">
    <property type="entry name" value="CALCIUM-INDEPENDENT PHOSPHOLIPASE A2"/>
    <property type="match status" value="1"/>
</dbReference>
<dbReference type="PANTHER" id="PTHR24139:SF34">
    <property type="entry name" value="85_88 KDA CALCIUM-INDEPENDENT PHOSPHOLIPASE A2"/>
    <property type="match status" value="1"/>
</dbReference>
<name>A0A0D6LKH8_9BILA</name>
<dbReference type="AlphaFoldDB" id="A0A0D6LKH8"/>
<sequence length="230" mass="26277">MLMAIEEELNEPIYPYFDWVAGTSTGALIATALAQGKTLRECQHIYLRFKDLIFDGWTRPYNASVLEMFMKEAIGEKSLDDIKYPRLMISTVKADYFPVKLEFMRNYRLPLSDEENAELGFTDPAEVPTWKALRRTSAAPMFFSPVDDKYIDGGIIANNPTLDLLAEVQLYNGINTYLVTATEGAPVDRSRSWCNTIGVPFFRLSAPLHKVRLLLIEKHFSSCVLLIRWH</sequence>
<evidence type="ECO:0000313" key="8">
    <source>
        <dbReference type="Proteomes" id="UP000054495"/>
    </source>
</evidence>
<feature type="active site" description="Nucleophile" evidence="5">
    <location>
        <position position="24"/>
    </location>
</feature>
<dbReference type="InterPro" id="IPR016035">
    <property type="entry name" value="Acyl_Trfase/lysoPLipase"/>
</dbReference>
<dbReference type="PROSITE" id="PS51635">
    <property type="entry name" value="PNPLA"/>
    <property type="match status" value="1"/>
</dbReference>
<evidence type="ECO:0000256" key="4">
    <source>
        <dbReference type="ARBA" id="ARBA00023098"/>
    </source>
</evidence>
<accession>A0A0D6LKH8</accession>
<dbReference type="SUPFAM" id="SSF52151">
    <property type="entry name" value="FabD/lysophospholipase-like"/>
    <property type="match status" value="1"/>
</dbReference>
<comment type="caution">
    <text evidence="5">Lacks conserved residue(s) required for the propagation of feature annotation.</text>
</comment>
<evidence type="ECO:0000259" key="6">
    <source>
        <dbReference type="PROSITE" id="PS51635"/>
    </source>
</evidence>
<dbReference type="GO" id="GO:0052816">
    <property type="term" value="F:long-chain fatty acyl-CoA hydrolase activity"/>
    <property type="evidence" value="ECO:0007669"/>
    <property type="project" value="TreeGrafter"/>
</dbReference>
<feature type="domain" description="PNPLA" evidence="6">
    <location>
        <begin position="1"/>
        <end position="165"/>
    </location>
</feature>
<evidence type="ECO:0000256" key="3">
    <source>
        <dbReference type="ARBA" id="ARBA00023043"/>
    </source>
</evidence>
<dbReference type="EMBL" id="KE125098">
    <property type="protein sequence ID" value="EPB71643.1"/>
    <property type="molecule type" value="Genomic_DNA"/>
</dbReference>
<dbReference type="GO" id="GO:0047499">
    <property type="term" value="F:calcium-independent phospholipase A2 activity"/>
    <property type="evidence" value="ECO:0007669"/>
    <property type="project" value="InterPro"/>
</dbReference>
<proteinExistence type="predicted"/>
<reference evidence="7 8" key="1">
    <citation type="submission" date="2013-05" db="EMBL/GenBank/DDBJ databases">
        <title>Draft genome of the parasitic nematode Anyclostoma ceylanicum.</title>
        <authorList>
            <person name="Mitreva M."/>
        </authorList>
    </citation>
    <scope>NUCLEOTIDE SEQUENCE [LARGE SCALE GENOMIC DNA]</scope>
</reference>
<feature type="short sequence motif" description="GXSXG" evidence="5">
    <location>
        <begin position="22"/>
        <end position="26"/>
    </location>
</feature>
<dbReference type="Pfam" id="PF01734">
    <property type="entry name" value="Patatin"/>
    <property type="match status" value="1"/>
</dbReference>
<keyword evidence="1" id="KW-0677">Repeat</keyword>
<evidence type="ECO:0000256" key="2">
    <source>
        <dbReference type="ARBA" id="ARBA00022801"/>
    </source>
</evidence>
<dbReference type="GO" id="GO:2000304">
    <property type="term" value="P:positive regulation of ceramide biosynthetic process"/>
    <property type="evidence" value="ECO:0007669"/>
    <property type="project" value="TreeGrafter"/>
</dbReference>